<proteinExistence type="predicted"/>
<dbReference type="GO" id="GO:0008270">
    <property type="term" value="F:zinc ion binding"/>
    <property type="evidence" value="ECO:0007669"/>
    <property type="project" value="UniProtKB-KW"/>
</dbReference>
<dbReference type="InterPro" id="IPR017856">
    <property type="entry name" value="Integrase-like_N"/>
</dbReference>
<gene>
    <name evidence="12" type="primary">Ervk6_0</name>
    <name evidence="12" type="ORF">FREMAG_R14610</name>
</gene>
<dbReference type="InterPro" id="IPR036397">
    <property type="entry name" value="RNaseH_sf"/>
</dbReference>
<dbReference type="GO" id="GO:0035613">
    <property type="term" value="F:RNA stem-loop binding"/>
    <property type="evidence" value="ECO:0007669"/>
    <property type="project" value="TreeGrafter"/>
</dbReference>
<dbReference type="Gene3D" id="1.10.10.200">
    <property type="match status" value="1"/>
</dbReference>
<evidence type="ECO:0000256" key="8">
    <source>
        <dbReference type="ARBA" id="ARBA00022918"/>
    </source>
</evidence>
<accession>A0A850VU52</accession>
<dbReference type="GO" id="GO:0016787">
    <property type="term" value="F:hydrolase activity"/>
    <property type="evidence" value="ECO:0007669"/>
    <property type="project" value="UniProtKB-KW"/>
</dbReference>
<evidence type="ECO:0000313" key="13">
    <source>
        <dbReference type="Proteomes" id="UP000632118"/>
    </source>
</evidence>
<name>A0A850VU52_FREMA</name>
<keyword evidence="9" id="KW-0862">Zinc</keyword>
<feature type="non-terminal residue" evidence="12">
    <location>
        <position position="114"/>
    </location>
</feature>
<keyword evidence="6" id="KW-0255">Endonuclease</keyword>
<evidence type="ECO:0000256" key="9">
    <source>
        <dbReference type="PROSITE-ProRule" id="PRU00450"/>
    </source>
</evidence>
<keyword evidence="13" id="KW-1185">Reference proteome</keyword>
<keyword evidence="4" id="KW-0540">Nuclease</keyword>
<dbReference type="SUPFAM" id="SSF46919">
    <property type="entry name" value="N-terminal Zn binding domain of HIV integrase"/>
    <property type="match status" value="1"/>
</dbReference>
<feature type="non-terminal residue" evidence="12">
    <location>
        <position position="1"/>
    </location>
</feature>
<dbReference type="OrthoDB" id="9381447at2759"/>
<evidence type="ECO:0000256" key="1">
    <source>
        <dbReference type="ARBA" id="ARBA00012493"/>
    </source>
</evidence>
<sequence length="114" mass="12892">LVEGNAVADLHTALTMVPQALQQARLSHEFYHQNRQALQKQFQLTTEQARQIILACPDCQALAPMPKQMGVNPRSLKALELWQTDVTHIAEFGRLKYVHVTIDTFSHFLIATAQ</sequence>
<organism evidence="12 13">
    <name type="scientific">Fregata magnificens</name>
    <name type="common">Magnificent frigatebird</name>
    <dbReference type="NCBI Taxonomy" id="37042"/>
    <lineage>
        <taxon>Eukaryota</taxon>
        <taxon>Metazoa</taxon>
        <taxon>Chordata</taxon>
        <taxon>Craniata</taxon>
        <taxon>Vertebrata</taxon>
        <taxon>Euteleostomi</taxon>
        <taxon>Archelosauria</taxon>
        <taxon>Archosauria</taxon>
        <taxon>Dinosauria</taxon>
        <taxon>Saurischia</taxon>
        <taxon>Theropoda</taxon>
        <taxon>Coelurosauria</taxon>
        <taxon>Aves</taxon>
        <taxon>Neognathae</taxon>
        <taxon>Neoaves</taxon>
        <taxon>Aequornithes</taxon>
        <taxon>Suliformes</taxon>
        <taxon>Fregatidae</taxon>
        <taxon>Fregata</taxon>
    </lineage>
</organism>
<dbReference type="EMBL" id="WAAD01010463">
    <property type="protein sequence ID" value="NWH45850.1"/>
    <property type="molecule type" value="Genomic_DNA"/>
</dbReference>
<protein>
    <recommendedName>
        <fullName evidence="1">RNA-directed DNA polymerase</fullName>
        <ecNumber evidence="1">2.7.7.49</ecNumber>
    </recommendedName>
</protein>
<evidence type="ECO:0000256" key="3">
    <source>
        <dbReference type="ARBA" id="ARBA00022695"/>
    </source>
</evidence>
<dbReference type="PANTHER" id="PTHR41694">
    <property type="entry name" value="ENDOGENOUS RETROVIRUS GROUP K MEMBER POL PROTEIN"/>
    <property type="match status" value="1"/>
</dbReference>
<keyword evidence="5" id="KW-0479">Metal-binding</keyword>
<evidence type="ECO:0000256" key="6">
    <source>
        <dbReference type="ARBA" id="ARBA00022759"/>
    </source>
</evidence>
<evidence type="ECO:0000259" key="10">
    <source>
        <dbReference type="PROSITE" id="PS50876"/>
    </source>
</evidence>
<evidence type="ECO:0000256" key="2">
    <source>
        <dbReference type="ARBA" id="ARBA00022679"/>
    </source>
</evidence>
<dbReference type="PROSITE" id="PS50994">
    <property type="entry name" value="INTEGRASE"/>
    <property type="match status" value="1"/>
</dbReference>
<dbReference type="EC" id="2.7.7.49" evidence="1"/>
<dbReference type="InterPro" id="IPR001584">
    <property type="entry name" value="Integrase_cat-core"/>
</dbReference>
<feature type="domain" description="Integrase catalytic" evidence="11">
    <location>
        <begin position="69"/>
        <end position="114"/>
    </location>
</feature>
<dbReference type="InterPro" id="IPR003308">
    <property type="entry name" value="Integrase_Zn-bd_dom_N"/>
</dbReference>
<comment type="caution">
    <text evidence="12">The sequence shown here is derived from an EMBL/GenBank/DDBJ whole genome shotgun (WGS) entry which is preliminary data.</text>
</comment>
<dbReference type="GO" id="GO:0015074">
    <property type="term" value="P:DNA integration"/>
    <property type="evidence" value="ECO:0007669"/>
    <property type="project" value="InterPro"/>
</dbReference>
<dbReference type="InterPro" id="IPR012337">
    <property type="entry name" value="RNaseH-like_sf"/>
</dbReference>
<dbReference type="Proteomes" id="UP000632118">
    <property type="component" value="Unassembled WGS sequence"/>
</dbReference>
<feature type="domain" description="Integrase-type" evidence="10">
    <location>
        <begin position="19"/>
        <end position="60"/>
    </location>
</feature>
<dbReference type="PROSITE" id="PS50876">
    <property type="entry name" value="ZF_INTEGRASE"/>
    <property type="match status" value="1"/>
</dbReference>
<dbReference type="Pfam" id="PF02022">
    <property type="entry name" value="Integrase_Zn"/>
    <property type="match status" value="1"/>
</dbReference>
<evidence type="ECO:0000256" key="5">
    <source>
        <dbReference type="ARBA" id="ARBA00022723"/>
    </source>
</evidence>
<keyword evidence="7" id="KW-0378">Hydrolase</keyword>
<evidence type="ECO:0000256" key="4">
    <source>
        <dbReference type="ARBA" id="ARBA00022722"/>
    </source>
</evidence>
<evidence type="ECO:0000313" key="12">
    <source>
        <dbReference type="EMBL" id="NWH45850.1"/>
    </source>
</evidence>
<keyword evidence="9" id="KW-0863">Zinc-finger</keyword>
<dbReference type="GO" id="GO:0003964">
    <property type="term" value="F:RNA-directed DNA polymerase activity"/>
    <property type="evidence" value="ECO:0007669"/>
    <property type="project" value="UniProtKB-KW"/>
</dbReference>
<keyword evidence="8" id="KW-0695">RNA-directed DNA polymerase</keyword>
<evidence type="ECO:0000259" key="11">
    <source>
        <dbReference type="PROSITE" id="PS50994"/>
    </source>
</evidence>
<reference evidence="12" key="1">
    <citation type="submission" date="2019-09" db="EMBL/GenBank/DDBJ databases">
        <title>Bird 10,000 Genomes (B10K) Project - Family phase.</title>
        <authorList>
            <person name="Zhang G."/>
        </authorList>
    </citation>
    <scope>NUCLEOTIDE SEQUENCE</scope>
    <source>
        <strain evidence="12">B10K-DU-002-48</strain>
        <tissue evidence="12">Muscle</tissue>
    </source>
</reference>
<keyword evidence="2" id="KW-0808">Transferase</keyword>
<dbReference type="SUPFAM" id="SSF53098">
    <property type="entry name" value="Ribonuclease H-like"/>
    <property type="match status" value="1"/>
</dbReference>
<dbReference type="GO" id="GO:0004519">
    <property type="term" value="F:endonuclease activity"/>
    <property type="evidence" value="ECO:0007669"/>
    <property type="project" value="UniProtKB-KW"/>
</dbReference>
<keyword evidence="3" id="KW-0548">Nucleotidyltransferase</keyword>
<dbReference type="Gene3D" id="3.30.420.10">
    <property type="entry name" value="Ribonuclease H-like superfamily/Ribonuclease H"/>
    <property type="match status" value="1"/>
</dbReference>
<dbReference type="AlphaFoldDB" id="A0A850VU52"/>
<dbReference type="PANTHER" id="PTHR41694:SF3">
    <property type="entry name" value="RNA-DIRECTED DNA POLYMERASE-RELATED"/>
    <property type="match status" value="1"/>
</dbReference>
<evidence type="ECO:0000256" key="7">
    <source>
        <dbReference type="ARBA" id="ARBA00022801"/>
    </source>
</evidence>